<feature type="non-terminal residue" evidence="1">
    <location>
        <position position="92"/>
    </location>
</feature>
<evidence type="ECO:0000313" key="2">
    <source>
        <dbReference type="Proteomes" id="UP000789396"/>
    </source>
</evidence>
<dbReference type="AlphaFoldDB" id="A0A9N9ARN2"/>
<name>A0A9N9ARN2_9GLOM</name>
<dbReference type="EMBL" id="CAJVPZ010004191">
    <property type="protein sequence ID" value="CAG8542508.1"/>
    <property type="molecule type" value="Genomic_DNA"/>
</dbReference>
<keyword evidence="2" id="KW-1185">Reference proteome</keyword>
<comment type="caution">
    <text evidence="1">The sequence shown here is derived from an EMBL/GenBank/DDBJ whole genome shotgun (WGS) entry which is preliminary data.</text>
</comment>
<sequence>LNKTNDINMHKPPTIVLALNGDLITSASTNATVGMMGMGTHRKVKVNIPIKPVIVFENEIEGLTATNQIYPTVQRAIAEKEEILKMNAKKYL</sequence>
<evidence type="ECO:0000313" key="1">
    <source>
        <dbReference type="EMBL" id="CAG8542508.1"/>
    </source>
</evidence>
<organism evidence="1 2">
    <name type="scientific">Racocetra fulgida</name>
    <dbReference type="NCBI Taxonomy" id="60492"/>
    <lineage>
        <taxon>Eukaryota</taxon>
        <taxon>Fungi</taxon>
        <taxon>Fungi incertae sedis</taxon>
        <taxon>Mucoromycota</taxon>
        <taxon>Glomeromycotina</taxon>
        <taxon>Glomeromycetes</taxon>
        <taxon>Diversisporales</taxon>
        <taxon>Gigasporaceae</taxon>
        <taxon>Racocetra</taxon>
    </lineage>
</organism>
<proteinExistence type="predicted"/>
<gene>
    <name evidence="1" type="ORF">RFULGI_LOCUS4286</name>
</gene>
<accession>A0A9N9ARN2</accession>
<dbReference type="Proteomes" id="UP000789396">
    <property type="component" value="Unassembled WGS sequence"/>
</dbReference>
<reference evidence="1" key="1">
    <citation type="submission" date="2021-06" db="EMBL/GenBank/DDBJ databases">
        <authorList>
            <person name="Kallberg Y."/>
            <person name="Tangrot J."/>
            <person name="Rosling A."/>
        </authorList>
    </citation>
    <scope>NUCLEOTIDE SEQUENCE</scope>
    <source>
        <strain evidence="1">IN212</strain>
    </source>
</reference>
<protein>
    <submittedName>
        <fullName evidence="1">2243_t:CDS:1</fullName>
    </submittedName>
</protein>